<dbReference type="EMBL" id="CP010836">
    <property type="protein sequence ID" value="AJP72938.1"/>
    <property type="molecule type" value="Genomic_DNA"/>
</dbReference>
<protein>
    <submittedName>
        <fullName evidence="1">Uncharacterized protein</fullName>
    </submittedName>
</protein>
<keyword evidence="2" id="KW-1185">Reference proteome</keyword>
<reference evidence="1 2" key="2">
    <citation type="submission" date="2015-02" db="EMBL/GenBank/DDBJ databases">
        <title>The complete genome of Sphingomonas hengshuiensis sp. WHSC-8 isolated from soil of Hengshui Lake.</title>
        <authorList>
            <person name="Wei S."/>
            <person name="Guo J."/>
            <person name="Su C."/>
            <person name="Wu R."/>
            <person name="Zhang Z."/>
            <person name="Liang K."/>
            <person name="Li H."/>
            <person name="Wang T."/>
            <person name="Liu H."/>
            <person name="Zhang C."/>
            <person name="Li Z."/>
            <person name="Wang Q."/>
            <person name="Meng J."/>
        </authorList>
    </citation>
    <scope>NUCLEOTIDE SEQUENCE [LARGE SCALE GENOMIC DNA]</scope>
    <source>
        <strain evidence="1 2">WHSC-8</strain>
    </source>
</reference>
<name>A0A7U4J9Y5_9SPHN</name>
<dbReference type="Proteomes" id="UP000032300">
    <property type="component" value="Chromosome"/>
</dbReference>
<dbReference type="OrthoDB" id="7473760at2"/>
<proteinExistence type="predicted"/>
<evidence type="ECO:0000313" key="1">
    <source>
        <dbReference type="EMBL" id="AJP72938.1"/>
    </source>
</evidence>
<dbReference type="KEGG" id="sphi:TS85_15780"/>
<organism evidence="1 2">
    <name type="scientific">Sphingomonas hengshuiensis</name>
    <dbReference type="NCBI Taxonomy" id="1609977"/>
    <lineage>
        <taxon>Bacteria</taxon>
        <taxon>Pseudomonadati</taxon>
        <taxon>Pseudomonadota</taxon>
        <taxon>Alphaproteobacteria</taxon>
        <taxon>Sphingomonadales</taxon>
        <taxon>Sphingomonadaceae</taxon>
        <taxon>Sphingomonas</taxon>
    </lineage>
</organism>
<sequence length="104" mass="10585">MGDPARAHCGLRRALARSAELAGAPIAVGADRVARWSSGTFEGGRHVVELHGAYGPAMDAWLGGLGDTELRIPGHLVADLVVSAVSSAGGRTDATLEALTVAEL</sequence>
<gene>
    <name evidence="1" type="ORF">TS85_15780</name>
</gene>
<evidence type="ECO:0000313" key="2">
    <source>
        <dbReference type="Proteomes" id="UP000032300"/>
    </source>
</evidence>
<dbReference type="RefSeq" id="WP_044333523.1">
    <property type="nucleotide sequence ID" value="NZ_CP010836.1"/>
</dbReference>
<reference evidence="1 2" key="1">
    <citation type="journal article" date="2015" name="Int. J. Syst. Evol. Microbiol.">
        <title>Sphingomonas hengshuiensis sp. nov., isolated from lake wetland.</title>
        <authorList>
            <person name="Wei S."/>
            <person name="Wang T."/>
            <person name="Liu H."/>
            <person name="Zhang C."/>
            <person name="Guo J."/>
            <person name="Wang Q."/>
            <person name="Liang K."/>
            <person name="Zhang Z."/>
        </authorList>
    </citation>
    <scope>NUCLEOTIDE SEQUENCE [LARGE SCALE GENOMIC DNA]</scope>
    <source>
        <strain evidence="1 2">WHSC-8</strain>
    </source>
</reference>
<accession>A0A7U4J9Y5</accession>
<dbReference type="AlphaFoldDB" id="A0A7U4J9Y5"/>